<accession>A0A9P3ZIX2</accession>
<gene>
    <name evidence="1" type="ORF">F2S36_09885</name>
</gene>
<proteinExistence type="predicted"/>
<evidence type="ECO:0000313" key="1">
    <source>
        <dbReference type="EMBL" id="KAA2560421.1"/>
    </source>
</evidence>
<sequence>MKLIIWNKANSCSPATYAQRRTIRVNRHGYIYLSGALTAEMELRDGCRLNLANDEQNPKDWYLCRTQHEEGFRLRGDRPGKNAATKRLTGGVEFSNVCLASKLLALAKAECFSVRYLVAKEPVVVDGVKYYKILTANPIPGMPRNAAKK</sequence>
<evidence type="ECO:0000313" key="2">
    <source>
        <dbReference type="Proteomes" id="UP000323119"/>
    </source>
</evidence>
<comment type="caution">
    <text evidence="1">The sequence shown here is derived from an EMBL/GenBank/DDBJ whole genome shotgun (WGS) entry which is preliminary data.</text>
</comment>
<organism evidence="1 2">
    <name type="scientific">Alistipes onderdonkii</name>
    <dbReference type="NCBI Taxonomy" id="328813"/>
    <lineage>
        <taxon>Bacteria</taxon>
        <taxon>Pseudomonadati</taxon>
        <taxon>Bacteroidota</taxon>
        <taxon>Bacteroidia</taxon>
        <taxon>Bacteroidales</taxon>
        <taxon>Rikenellaceae</taxon>
        <taxon>Alistipes</taxon>
    </lineage>
</organism>
<dbReference type="Proteomes" id="UP000323119">
    <property type="component" value="Unassembled WGS sequence"/>
</dbReference>
<reference evidence="1 2" key="1">
    <citation type="journal article" date="2019" name="Nat. Med.">
        <title>A library of human gut bacterial isolates paired with longitudinal multiomics data enables mechanistic microbiome research.</title>
        <authorList>
            <person name="Poyet M."/>
            <person name="Groussin M."/>
            <person name="Gibbons S.M."/>
            <person name="Avila-Pacheco J."/>
            <person name="Jiang X."/>
            <person name="Kearney S.M."/>
            <person name="Perrotta A.R."/>
            <person name="Berdy B."/>
            <person name="Zhao S."/>
            <person name="Lieberman T.D."/>
            <person name="Swanson P.K."/>
            <person name="Smith M."/>
            <person name="Roesemann S."/>
            <person name="Alexander J.E."/>
            <person name="Rich S.A."/>
            <person name="Livny J."/>
            <person name="Vlamakis H."/>
            <person name="Clish C."/>
            <person name="Bullock K."/>
            <person name="Deik A."/>
            <person name="Scott J."/>
            <person name="Pierce K.A."/>
            <person name="Xavier R.J."/>
            <person name="Alm E.J."/>
        </authorList>
    </citation>
    <scope>NUCLEOTIDE SEQUENCE [LARGE SCALE GENOMIC DNA]</scope>
    <source>
        <strain evidence="1 2">BIOML-A204</strain>
    </source>
</reference>
<protein>
    <submittedName>
        <fullName evidence="1">Uncharacterized protein</fullName>
    </submittedName>
</protein>
<dbReference type="RefSeq" id="WP_055204739.1">
    <property type="nucleotide sequence ID" value="NZ_DAWDXQ010000006.1"/>
</dbReference>
<dbReference type="AlphaFoldDB" id="A0A9P3ZIX2"/>
<name>A0A9P3ZIX2_9BACT</name>
<dbReference type="EMBL" id="VVUY01000007">
    <property type="protein sequence ID" value="KAA2560421.1"/>
    <property type="molecule type" value="Genomic_DNA"/>
</dbReference>